<feature type="non-terminal residue" evidence="9">
    <location>
        <position position="242"/>
    </location>
</feature>
<feature type="transmembrane region" description="Helical" evidence="7">
    <location>
        <begin position="84"/>
        <end position="101"/>
    </location>
</feature>
<dbReference type="PANTHER" id="PTHR31247:SF5">
    <property type="entry name" value="DUF4203 DOMAIN-CONTAINING PROTEIN"/>
    <property type="match status" value="1"/>
</dbReference>
<evidence type="ECO:0000256" key="1">
    <source>
        <dbReference type="ARBA" id="ARBA00004141"/>
    </source>
</evidence>
<comment type="similarity">
    <text evidence="2">Belongs to the TMEM198 family.</text>
</comment>
<evidence type="ECO:0000256" key="5">
    <source>
        <dbReference type="ARBA" id="ARBA00023136"/>
    </source>
</evidence>
<feature type="transmembrane region" description="Helical" evidence="7">
    <location>
        <begin position="108"/>
        <end position="127"/>
    </location>
</feature>
<keyword evidence="3 7" id="KW-0812">Transmembrane</keyword>
<comment type="caution">
    <text evidence="9">The sequence shown here is derived from an EMBL/GenBank/DDBJ whole genome shotgun (WGS) entry which is preliminary data.</text>
</comment>
<keyword evidence="5 7" id="KW-0472">Membrane</keyword>
<dbReference type="InterPro" id="IPR025256">
    <property type="entry name" value="TM7S3/TM198-like_dom"/>
</dbReference>
<dbReference type="Pfam" id="PF13886">
    <property type="entry name" value="TM7S3_TM198"/>
    <property type="match status" value="1"/>
</dbReference>
<feature type="transmembrane region" description="Helical" evidence="7">
    <location>
        <begin position="164"/>
        <end position="184"/>
    </location>
</feature>
<name>A0ABN8SIM1_9CNID</name>
<evidence type="ECO:0000256" key="4">
    <source>
        <dbReference type="ARBA" id="ARBA00022989"/>
    </source>
</evidence>
<feature type="transmembrane region" description="Helical" evidence="7">
    <location>
        <begin position="210"/>
        <end position="231"/>
    </location>
</feature>
<evidence type="ECO:0000259" key="8">
    <source>
        <dbReference type="Pfam" id="PF13886"/>
    </source>
</evidence>
<organism evidence="9 10">
    <name type="scientific">Porites evermanni</name>
    <dbReference type="NCBI Taxonomy" id="104178"/>
    <lineage>
        <taxon>Eukaryota</taxon>
        <taxon>Metazoa</taxon>
        <taxon>Cnidaria</taxon>
        <taxon>Anthozoa</taxon>
        <taxon>Hexacorallia</taxon>
        <taxon>Scleractinia</taxon>
        <taxon>Fungiina</taxon>
        <taxon>Poritidae</taxon>
        <taxon>Porites</taxon>
    </lineage>
</organism>
<keyword evidence="10" id="KW-1185">Reference proteome</keyword>
<evidence type="ECO:0000256" key="7">
    <source>
        <dbReference type="SAM" id="Phobius"/>
    </source>
</evidence>
<gene>
    <name evidence="9" type="ORF">PEVE_00022000</name>
</gene>
<proteinExistence type="inferred from homology"/>
<sequence length="242" mass="27394">MSYLPTLVPNSNDCKLHNLYDPQSCIIAAVCILIGAAKCFYGKLRSYFHCIFLPFKKFGRKIRFPLTLGLDNLNYFLIKFLFQISLGISFGVGVIAGLLTLCLFYVGLFLLGASMGWFVGMALLPLLYKHSVYLSEHNWLPYIVLSAFAIAGGILILCIQRAVIIISTSFMGAFMFVNGVDYFVENCKALYYTINILHGHHNKSDLPHCWYTWVVFSLIPIMFIAGMIVQFRKTGKDSDHRQ</sequence>
<accession>A0ABN8SIM1</accession>
<dbReference type="PANTHER" id="PTHR31247">
    <property type="entry name" value="TRANSMEMBRANE PROTEIN 198 FAMILY MEMBER"/>
    <property type="match status" value="1"/>
</dbReference>
<dbReference type="EMBL" id="CALNXI010002941">
    <property type="protein sequence ID" value="CAH3191509.1"/>
    <property type="molecule type" value="Genomic_DNA"/>
</dbReference>
<feature type="transmembrane region" description="Helical" evidence="7">
    <location>
        <begin position="139"/>
        <end position="157"/>
    </location>
</feature>
<evidence type="ECO:0000256" key="2">
    <source>
        <dbReference type="ARBA" id="ARBA00006244"/>
    </source>
</evidence>
<evidence type="ECO:0000313" key="9">
    <source>
        <dbReference type="EMBL" id="CAH3191509.1"/>
    </source>
</evidence>
<evidence type="ECO:0000256" key="6">
    <source>
        <dbReference type="ARBA" id="ARBA00049737"/>
    </source>
</evidence>
<evidence type="ECO:0000313" key="10">
    <source>
        <dbReference type="Proteomes" id="UP001159427"/>
    </source>
</evidence>
<protein>
    <recommendedName>
        <fullName evidence="6">Transmembrane protein 198</fullName>
    </recommendedName>
</protein>
<feature type="domain" description="TM7S3/TM198-like" evidence="8">
    <location>
        <begin position="28"/>
        <end position="231"/>
    </location>
</feature>
<comment type="subcellular location">
    <subcellularLocation>
        <location evidence="1">Membrane</location>
        <topology evidence="1">Multi-pass membrane protein</topology>
    </subcellularLocation>
</comment>
<keyword evidence="4 7" id="KW-1133">Transmembrane helix</keyword>
<dbReference type="InterPro" id="IPR040236">
    <property type="entry name" value="TMEM198"/>
</dbReference>
<evidence type="ECO:0000256" key="3">
    <source>
        <dbReference type="ARBA" id="ARBA00022692"/>
    </source>
</evidence>
<dbReference type="Proteomes" id="UP001159427">
    <property type="component" value="Unassembled WGS sequence"/>
</dbReference>
<reference evidence="9 10" key="1">
    <citation type="submission" date="2022-05" db="EMBL/GenBank/DDBJ databases">
        <authorList>
            <consortium name="Genoscope - CEA"/>
            <person name="William W."/>
        </authorList>
    </citation>
    <scope>NUCLEOTIDE SEQUENCE [LARGE SCALE GENOMIC DNA]</scope>
</reference>